<organism evidence="5 6">
    <name type="scientific">Nocardioides islandensis</name>
    <dbReference type="NCBI Taxonomy" id="433663"/>
    <lineage>
        <taxon>Bacteria</taxon>
        <taxon>Bacillati</taxon>
        <taxon>Actinomycetota</taxon>
        <taxon>Actinomycetes</taxon>
        <taxon>Propionibacteriales</taxon>
        <taxon>Nocardioidaceae</taxon>
        <taxon>Nocardioides</taxon>
    </lineage>
</organism>
<keyword evidence="1" id="KW-0805">Transcription regulation</keyword>
<dbReference type="PANTHER" id="PTHR39515">
    <property type="entry name" value="CONSERVED PROTEIN"/>
    <property type="match status" value="1"/>
</dbReference>
<evidence type="ECO:0000256" key="3">
    <source>
        <dbReference type="ARBA" id="ARBA00023163"/>
    </source>
</evidence>
<dbReference type="Gene3D" id="1.10.10.10">
    <property type="entry name" value="Winged helix-like DNA-binding domain superfamily/Winged helix DNA-binding domain"/>
    <property type="match status" value="1"/>
</dbReference>
<dbReference type="InterPro" id="IPR023187">
    <property type="entry name" value="Tscrpt_reg_MarR-type_CS"/>
</dbReference>
<dbReference type="Proteomes" id="UP000640489">
    <property type="component" value="Unassembled WGS sequence"/>
</dbReference>
<dbReference type="InterPro" id="IPR000835">
    <property type="entry name" value="HTH_MarR-typ"/>
</dbReference>
<evidence type="ECO:0000313" key="5">
    <source>
        <dbReference type="EMBL" id="MBF4765681.1"/>
    </source>
</evidence>
<keyword evidence="6" id="KW-1185">Reference proteome</keyword>
<accession>A0A930VJF0</accession>
<keyword evidence="2" id="KW-0238">DNA-binding</keyword>
<dbReference type="EMBL" id="JADKPN010000017">
    <property type="protein sequence ID" value="MBF4765681.1"/>
    <property type="molecule type" value="Genomic_DNA"/>
</dbReference>
<keyword evidence="3" id="KW-0804">Transcription</keyword>
<comment type="caution">
    <text evidence="5">The sequence shown here is derived from an EMBL/GenBank/DDBJ whole genome shotgun (WGS) entry which is preliminary data.</text>
</comment>
<dbReference type="PANTHER" id="PTHR39515:SF2">
    <property type="entry name" value="HTH-TYPE TRANSCRIPTIONAL REGULATOR RV0880"/>
    <property type="match status" value="1"/>
</dbReference>
<dbReference type="GO" id="GO:0003700">
    <property type="term" value="F:DNA-binding transcription factor activity"/>
    <property type="evidence" value="ECO:0007669"/>
    <property type="project" value="InterPro"/>
</dbReference>
<evidence type="ECO:0000256" key="1">
    <source>
        <dbReference type="ARBA" id="ARBA00023015"/>
    </source>
</evidence>
<sequence length="155" mass="17211">MSYANDMPTVEKAARSDSGLASELRISVMRLRRRLVAERHPDNELSLSQMAVLGQLYRNGDLTVGDLATAEGVQPPSMTRTVKTLEARGYVARRKHDTDGRQVVISLSDSGLASVRADRARRDAWLSRRLAELTPEQRAVLRQAAPIIDSLSRKD</sequence>
<dbReference type="InterPro" id="IPR052526">
    <property type="entry name" value="HTH-type_Bedaq_tolerance"/>
</dbReference>
<dbReference type="Pfam" id="PF01047">
    <property type="entry name" value="MarR"/>
    <property type="match status" value="1"/>
</dbReference>
<feature type="domain" description="HTH marR-type" evidence="4">
    <location>
        <begin position="17"/>
        <end position="150"/>
    </location>
</feature>
<evidence type="ECO:0000259" key="4">
    <source>
        <dbReference type="PROSITE" id="PS50995"/>
    </source>
</evidence>
<dbReference type="PROSITE" id="PS50995">
    <property type="entry name" value="HTH_MARR_2"/>
    <property type="match status" value="1"/>
</dbReference>
<evidence type="ECO:0000313" key="6">
    <source>
        <dbReference type="Proteomes" id="UP000640489"/>
    </source>
</evidence>
<dbReference type="SMART" id="SM00347">
    <property type="entry name" value="HTH_MARR"/>
    <property type="match status" value="1"/>
</dbReference>
<dbReference type="InterPro" id="IPR036390">
    <property type="entry name" value="WH_DNA-bd_sf"/>
</dbReference>
<gene>
    <name evidence="5" type="ORF">ISU07_21330</name>
</gene>
<dbReference type="GO" id="GO:0003677">
    <property type="term" value="F:DNA binding"/>
    <property type="evidence" value="ECO:0007669"/>
    <property type="project" value="UniProtKB-KW"/>
</dbReference>
<dbReference type="SUPFAM" id="SSF46785">
    <property type="entry name" value="Winged helix' DNA-binding domain"/>
    <property type="match status" value="1"/>
</dbReference>
<reference evidence="5" key="1">
    <citation type="submission" date="2020-11" db="EMBL/GenBank/DDBJ databases">
        <title>Nocardioides sp. nov., isolated from Soil of Cynanchum wilfordii Hemsley rhizosphere.</title>
        <authorList>
            <person name="Lee J.-S."/>
            <person name="Suh M.K."/>
            <person name="Kim J.-S."/>
        </authorList>
    </citation>
    <scope>NUCLEOTIDE SEQUENCE</scope>
    <source>
        <strain evidence="5">KCTC 19275</strain>
    </source>
</reference>
<protein>
    <submittedName>
        <fullName evidence="5">MarR family transcriptional regulator</fullName>
    </submittedName>
</protein>
<evidence type="ECO:0000256" key="2">
    <source>
        <dbReference type="ARBA" id="ARBA00023125"/>
    </source>
</evidence>
<dbReference type="PROSITE" id="PS01117">
    <property type="entry name" value="HTH_MARR_1"/>
    <property type="match status" value="1"/>
</dbReference>
<name>A0A930VJF0_9ACTN</name>
<proteinExistence type="predicted"/>
<dbReference type="AlphaFoldDB" id="A0A930VJF0"/>
<dbReference type="InterPro" id="IPR036388">
    <property type="entry name" value="WH-like_DNA-bd_sf"/>
</dbReference>